<feature type="transmembrane region" description="Helical" evidence="4">
    <location>
        <begin position="178"/>
        <end position="197"/>
    </location>
</feature>
<feature type="transmembrane region" description="Helical" evidence="4">
    <location>
        <begin position="90"/>
        <end position="108"/>
    </location>
</feature>
<gene>
    <name evidence="6" type="ORF">LRX75_13905</name>
</gene>
<reference evidence="6" key="1">
    <citation type="submission" date="2021-12" db="EMBL/GenBank/DDBJ databases">
        <authorList>
            <person name="Li Y."/>
        </authorList>
    </citation>
    <scope>NUCLEOTIDE SEQUENCE</scope>
    <source>
        <strain evidence="6">DKSPLA3</strain>
    </source>
</reference>
<dbReference type="InterPro" id="IPR036259">
    <property type="entry name" value="MFS_trans_sf"/>
</dbReference>
<dbReference type="Gene3D" id="1.20.1250.20">
    <property type="entry name" value="MFS general substrate transporter like domains"/>
    <property type="match status" value="1"/>
</dbReference>
<keyword evidence="3 4" id="KW-0472">Membrane</keyword>
<dbReference type="PANTHER" id="PTHR42910:SF1">
    <property type="entry name" value="MAJOR FACILITATOR SUPERFAMILY (MFS) PROFILE DOMAIN-CONTAINING PROTEIN"/>
    <property type="match status" value="1"/>
</dbReference>
<evidence type="ECO:0000256" key="4">
    <source>
        <dbReference type="SAM" id="Phobius"/>
    </source>
</evidence>
<evidence type="ECO:0000256" key="1">
    <source>
        <dbReference type="ARBA" id="ARBA00022692"/>
    </source>
</evidence>
<evidence type="ECO:0000313" key="7">
    <source>
        <dbReference type="Proteomes" id="UP001139089"/>
    </source>
</evidence>
<comment type="caution">
    <text evidence="6">The sequence shown here is derived from an EMBL/GenBank/DDBJ whole genome shotgun (WGS) entry which is preliminary data.</text>
</comment>
<protein>
    <submittedName>
        <fullName evidence="6">MFS transporter</fullName>
    </submittedName>
</protein>
<feature type="transmembrane region" description="Helical" evidence="4">
    <location>
        <begin position="381"/>
        <end position="400"/>
    </location>
</feature>
<evidence type="ECO:0000256" key="2">
    <source>
        <dbReference type="ARBA" id="ARBA00022989"/>
    </source>
</evidence>
<feature type="transmembrane region" description="Helical" evidence="4">
    <location>
        <begin position="315"/>
        <end position="336"/>
    </location>
</feature>
<dbReference type="Pfam" id="PF07690">
    <property type="entry name" value="MFS_1"/>
    <property type="match status" value="1"/>
</dbReference>
<dbReference type="GO" id="GO:0022857">
    <property type="term" value="F:transmembrane transporter activity"/>
    <property type="evidence" value="ECO:0007669"/>
    <property type="project" value="InterPro"/>
</dbReference>
<evidence type="ECO:0000259" key="5">
    <source>
        <dbReference type="PROSITE" id="PS50850"/>
    </source>
</evidence>
<feature type="transmembrane region" description="Helical" evidence="4">
    <location>
        <begin position="290"/>
        <end position="309"/>
    </location>
</feature>
<proteinExistence type="predicted"/>
<dbReference type="SUPFAM" id="SSF103473">
    <property type="entry name" value="MFS general substrate transporter"/>
    <property type="match status" value="1"/>
</dbReference>
<feature type="transmembrane region" description="Helical" evidence="4">
    <location>
        <begin position="356"/>
        <end position="375"/>
    </location>
</feature>
<keyword evidence="7" id="KW-1185">Reference proteome</keyword>
<feature type="transmembrane region" description="Helical" evidence="4">
    <location>
        <begin position="229"/>
        <end position="250"/>
    </location>
</feature>
<evidence type="ECO:0000313" key="6">
    <source>
        <dbReference type="EMBL" id="MCD7110133.1"/>
    </source>
</evidence>
<dbReference type="PROSITE" id="PS50850">
    <property type="entry name" value="MFS"/>
    <property type="match status" value="1"/>
</dbReference>
<keyword evidence="2 4" id="KW-1133">Transmembrane helix</keyword>
<dbReference type="InterPro" id="IPR011701">
    <property type="entry name" value="MFS"/>
</dbReference>
<dbReference type="Proteomes" id="UP001139089">
    <property type="component" value="Unassembled WGS sequence"/>
</dbReference>
<accession>A0A9X1NVK1</accession>
<dbReference type="AlphaFoldDB" id="A0A9X1NVK1"/>
<feature type="domain" description="Major facilitator superfamily (MFS) profile" evidence="5">
    <location>
        <begin position="24"/>
        <end position="404"/>
    </location>
</feature>
<dbReference type="CDD" id="cd17324">
    <property type="entry name" value="MFS_NepI_like"/>
    <property type="match status" value="1"/>
</dbReference>
<dbReference type="EMBL" id="JAJOZR010000008">
    <property type="protein sequence ID" value="MCD7110133.1"/>
    <property type="molecule type" value="Genomic_DNA"/>
</dbReference>
<feature type="transmembrane region" description="Helical" evidence="4">
    <location>
        <begin position="114"/>
        <end position="136"/>
    </location>
</feature>
<name>A0A9X1NVK1_9HYPH</name>
<feature type="transmembrane region" description="Helical" evidence="4">
    <location>
        <begin position="148"/>
        <end position="172"/>
    </location>
</feature>
<feature type="transmembrane region" description="Helical" evidence="4">
    <location>
        <begin position="256"/>
        <end position="278"/>
    </location>
</feature>
<sequence length="404" mass="41716">MTATISSEPDATDEPGASGLSARLNLVLAAACGLIVANLYYAQPLVGPIGAALGLSPDAAGLIVMLTQLGYGLGLLLIVPLGDLFENRKLILVMLGLSILAVLSAGLLTQVVAFLVAAFAIGLCCVAVQIIVPYAAQMVPAAERGRAVGNVMSGLMVGIMLARPVSSFIAAFLPWHMVFVLSALAMTGLALFLGRVLPRRVPTSRLRYGALIGSLPRLFATQPVLRRRAAYQGCMFAAFSVFWTVTPLLLSSPAFGLSQVGIALFALAGAAGALAAPIAGRLADRGLSFAATRIALVCGACAFLVTHLAPEGSTVALAVLTLAAIGLDFAVSTTLVLGQRAIFVLGDAHRSRLNGLFMASFFLCGALGSAAGAWLYGHYGWWGASLLGFALPAAGLLYSLTERR</sequence>
<keyword evidence="1 4" id="KW-0812">Transmembrane</keyword>
<feature type="transmembrane region" description="Helical" evidence="4">
    <location>
        <begin position="62"/>
        <end position="81"/>
    </location>
</feature>
<evidence type="ECO:0000256" key="3">
    <source>
        <dbReference type="ARBA" id="ARBA00023136"/>
    </source>
</evidence>
<dbReference type="PANTHER" id="PTHR42910">
    <property type="entry name" value="TRANSPORTER SCO4007-RELATED"/>
    <property type="match status" value="1"/>
</dbReference>
<dbReference type="RefSeq" id="WP_231815303.1">
    <property type="nucleotide sequence ID" value="NZ_JAJOZR010000008.1"/>
</dbReference>
<dbReference type="InterPro" id="IPR020846">
    <property type="entry name" value="MFS_dom"/>
</dbReference>
<organism evidence="6 7">
    <name type="scientific">Rhizobium quercicola</name>
    <dbReference type="NCBI Taxonomy" id="2901226"/>
    <lineage>
        <taxon>Bacteria</taxon>
        <taxon>Pseudomonadati</taxon>
        <taxon>Pseudomonadota</taxon>
        <taxon>Alphaproteobacteria</taxon>
        <taxon>Hyphomicrobiales</taxon>
        <taxon>Rhizobiaceae</taxon>
        <taxon>Rhizobium/Agrobacterium group</taxon>
        <taxon>Rhizobium</taxon>
    </lineage>
</organism>
<feature type="transmembrane region" description="Helical" evidence="4">
    <location>
        <begin position="24"/>
        <end position="42"/>
    </location>
</feature>